<keyword evidence="5 7" id="KW-1133">Transmembrane helix</keyword>
<reference evidence="9 10" key="1">
    <citation type="submission" date="2021-01" db="EMBL/GenBank/DDBJ databases">
        <title>Genomic Encyclopedia of Type Strains, Phase IV (KMG-IV): sequencing the most valuable type-strain genomes for metagenomic binning, comparative biology and taxonomic classification.</title>
        <authorList>
            <person name="Goeker M."/>
        </authorList>
    </citation>
    <scope>NUCLEOTIDE SEQUENCE [LARGE SCALE GENOMIC DNA]</scope>
    <source>
        <strain evidence="9 10">DSM 27513</strain>
    </source>
</reference>
<dbReference type="GO" id="GO:0008233">
    <property type="term" value="F:peptidase activity"/>
    <property type="evidence" value="ECO:0007669"/>
    <property type="project" value="UniProtKB-KW"/>
</dbReference>
<keyword evidence="3 7" id="KW-0812">Transmembrane</keyword>
<keyword evidence="4" id="KW-0378">Hydrolase</keyword>
<feature type="transmembrane region" description="Helical" evidence="7">
    <location>
        <begin position="204"/>
        <end position="222"/>
    </location>
</feature>
<dbReference type="SUPFAM" id="SSF144091">
    <property type="entry name" value="Rhomboid-like"/>
    <property type="match status" value="1"/>
</dbReference>
<dbReference type="PANTHER" id="PTHR43731:SF14">
    <property type="entry name" value="PRESENILIN-ASSOCIATED RHOMBOID-LIKE PROTEIN, MITOCHONDRIAL"/>
    <property type="match status" value="1"/>
</dbReference>
<dbReference type="InterPro" id="IPR022764">
    <property type="entry name" value="Peptidase_S54_rhomboid_dom"/>
</dbReference>
<gene>
    <name evidence="9" type="ORF">JOC31_000300</name>
</gene>
<dbReference type="Pfam" id="PF01694">
    <property type="entry name" value="Rhomboid"/>
    <property type="match status" value="1"/>
</dbReference>
<feature type="transmembrane region" description="Helical" evidence="7">
    <location>
        <begin position="12"/>
        <end position="30"/>
    </location>
</feature>
<feature type="transmembrane region" description="Helical" evidence="7">
    <location>
        <begin position="121"/>
        <end position="141"/>
    </location>
</feature>
<feature type="transmembrane region" description="Helical" evidence="7">
    <location>
        <begin position="96"/>
        <end position="115"/>
    </location>
</feature>
<feature type="domain" description="Peptidase S54 rhomboid" evidence="8">
    <location>
        <begin position="55"/>
        <end position="189"/>
    </location>
</feature>
<keyword evidence="10" id="KW-1185">Reference proteome</keyword>
<dbReference type="Gene3D" id="1.20.1540.10">
    <property type="entry name" value="Rhomboid-like"/>
    <property type="match status" value="1"/>
</dbReference>
<organism evidence="9 10">
    <name type="scientific">Streptococcus saliviloxodontae</name>
    <dbReference type="NCBI Taxonomy" id="1349416"/>
    <lineage>
        <taxon>Bacteria</taxon>
        <taxon>Bacillati</taxon>
        <taxon>Bacillota</taxon>
        <taxon>Bacilli</taxon>
        <taxon>Lactobacillales</taxon>
        <taxon>Streptococcaceae</taxon>
        <taxon>Streptococcus</taxon>
    </lineage>
</organism>
<evidence type="ECO:0000256" key="2">
    <source>
        <dbReference type="ARBA" id="ARBA00009045"/>
    </source>
</evidence>
<comment type="caution">
    <text evidence="9">The sequence shown here is derived from an EMBL/GenBank/DDBJ whole genome shotgun (WGS) entry which is preliminary data.</text>
</comment>
<evidence type="ECO:0000256" key="1">
    <source>
        <dbReference type="ARBA" id="ARBA00004141"/>
    </source>
</evidence>
<dbReference type="InterPro" id="IPR050925">
    <property type="entry name" value="Rhomboid_protease_S54"/>
</dbReference>
<dbReference type="InterPro" id="IPR035952">
    <property type="entry name" value="Rhomboid-like_sf"/>
</dbReference>
<evidence type="ECO:0000256" key="5">
    <source>
        <dbReference type="ARBA" id="ARBA00022989"/>
    </source>
</evidence>
<name>A0ABS2PJ99_9STRE</name>
<dbReference type="Proteomes" id="UP000809081">
    <property type="component" value="Unassembled WGS sequence"/>
</dbReference>
<comment type="subcellular location">
    <subcellularLocation>
        <location evidence="1">Membrane</location>
        <topology evidence="1">Multi-pass membrane protein</topology>
    </subcellularLocation>
</comment>
<proteinExistence type="inferred from homology"/>
<evidence type="ECO:0000313" key="9">
    <source>
        <dbReference type="EMBL" id="MBM7635508.1"/>
    </source>
</evidence>
<comment type="similarity">
    <text evidence="2">Belongs to the peptidase S54 family.</text>
</comment>
<evidence type="ECO:0000256" key="4">
    <source>
        <dbReference type="ARBA" id="ARBA00022801"/>
    </source>
</evidence>
<dbReference type="GO" id="GO:0006508">
    <property type="term" value="P:proteolysis"/>
    <property type="evidence" value="ECO:0007669"/>
    <property type="project" value="UniProtKB-KW"/>
</dbReference>
<evidence type="ECO:0000256" key="3">
    <source>
        <dbReference type="ARBA" id="ARBA00022692"/>
    </source>
</evidence>
<keyword evidence="9" id="KW-0645">Protease</keyword>
<dbReference type="PANTHER" id="PTHR43731">
    <property type="entry name" value="RHOMBOID PROTEASE"/>
    <property type="match status" value="1"/>
</dbReference>
<feature type="transmembrane region" description="Helical" evidence="7">
    <location>
        <begin position="153"/>
        <end position="184"/>
    </location>
</feature>
<dbReference type="EMBL" id="JAFBEI010000004">
    <property type="protein sequence ID" value="MBM7635508.1"/>
    <property type="molecule type" value="Genomic_DNA"/>
</dbReference>
<evidence type="ECO:0000256" key="7">
    <source>
        <dbReference type="SAM" id="Phobius"/>
    </source>
</evidence>
<keyword evidence="6 7" id="KW-0472">Membrane</keyword>
<sequence>MLADFKKTPITLLLVILTSLIFLTMQLFYFGNASSSQAVFQFGGMYGDFVRYAPSQIWRLVTPIFVHIGWEHFIMNSLTLYFVGSMAERVWGSLRFLLLYLLSGIMGNLFTLLLTPGVVSAGASTSLFGLFAAFAVVGYYGRSPYLQQVGKSYLALIIMNLFVNLFMTNVGMAGHIGGAIGGLLASLFLPTQVEPLLFDKSKKLLGLLGYIVIACLILIFVFR</sequence>
<accession>A0ABS2PJ99</accession>
<dbReference type="RefSeq" id="WP_205016454.1">
    <property type="nucleotide sequence ID" value="NZ_JAFBEI010000004.1"/>
</dbReference>
<evidence type="ECO:0000259" key="8">
    <source>
        <dbReference type="Pfam" id="PF01694"/>
    </source>
</evidence>
<evidence type="ECO:0000313" key="10">
    <source>
        <dbReference type="Proteomes" id="UP000809081"/>
    </source>
</evidence>
<protein>
    <submittedName>
        <fullName evidence="9">Membrane associated rhomboid family serine protease</fullName>
    </submittedName>
</protein>
<evidence type="ECO:0000256" key="6">
    <source>
        <dbReference type="ARBA" id="ARBA00023136"/>
    </source>
</evidence>